<dbReference type="Proteomes" id="UP001151760">
    <property type="component" value="Unassembled WGS sequence"/>
</dbReference>
<feature type="region of interest" description="Disordered" evidence="10">
    <location>
        <begin position="529"/>
        <end position="549"/>
    </location>
</feature>
<evidence type="ECO:0000256" key="3">
    <source>
        <dbReference type="ARBA" id="ARBA00022759"/>
    </source>
</evidence>
<reference evidence="11" key="2">
    <citation type="submission" date="2022-01" db="EMBL/GenBank/DDBJ databases">
        <authorList>
            <person name="Yamashiro T."/>
            <person name="Shiraishi A."/>
            <person name="Satake H."/>
            <person name="Nakayama K."/>
        </authorList>
    </citation>
    <scope>NUCLEOTIDE SEQUENCE</scope>
</reference>
<keyword evidence="3" id="KW-0255">Endonuclease</keyword>
<evidence type="ECO:0000256" key="4">
    <source>
        <dbReference type="ARBA" id="ARBA00022801"/>
    </source>
</evidence>
<keyword evidence="1" id="KW-0540">Nuclease</keyword>
<dbReference type="InterPro" id="IPR039537">
    <property type="entry name" value="Retrotran_Ty1/copia-like"/>
</dbReference>
<keyword evidence="8" id="KW-0808">Transferase</keyword>
<keyword evidence="9" id="KW-0233">DNA recombination</keyword>
<feature type="compositionally biased region" description="Basic and acidic residues" evidence="10">
    <location>
        <begin position="210"/>
        <end position="219"/>
    </location>
</feature>
<evidence type="ECO:0000256" key="8">
    <source>
        <dbReference type="ARBA" id="ARBA00022932"/>
    </source>
</evidence>
<name>A0ABQ5F7Y2_9ASTR</name>
<dbReference type="PANTHER" id="PTHR42648">
    <property type="entry name" value="TRANSPOSASE, PUTATIVE-RELATED"/>
    <property type="match status" value="1"/>
</dbReference>
<keyword evidence="8" id="KW-0548">Nucleotidyltransferase</keyword>
<evidence type="ECO:0000256" key="5">
    <source>
        <dbReference type="ARBA" id="ARBA00022842"/>
    </source>
</evidence>
<evidence type="ECO:0000256" key="2">
    <source>
        <dbReference type="ARBA" id="ARBA00022723"/>
    </source>
</evidence>
<evidence type="ECO:0000256" key="10">
    <source>
        <dbReference type="SAM" id="MobiDB-lite"/>
    </source>
</evidence>
<evidence type="ECO:0000256" key="6">
    <source>
        <dbReference type="ARBA" id="ARBA00022908"/>
    </source>
</evidence>
<dbReference type="EMBL" id="BQNB010017071">
    <property type="protein sequence ID" value="GJT59018.1"/>
    <property type="molecule type" value="Genomic_DNA"/>
</dbReference>
<evidence type="ECO:0000313" key="12">
    <source>
        <dbReference type="Proteomes" id="UP001151760"/>
    </source>
</evidence>
<gene>
    <name evidence="11" type="ORF">Tco_1002551</name>
</gene>
<feature type="region of interest" description="Disordered" evidence="10">
    <location>
        <begin position="189"/>
        <end position="221"/>
    </location>
</feature>
<feature type="region of interest" description="Disordered" evidence="10">
    <location>
        <begin position="1173"/>
        <end position="1194"/>
    </location>
</feature>
<evidence type="ECO:0000256" key="7">
    <source>
        <dbReference type="ARBA" id="ARBA00022918"/>
    </source>
</evidence>
<reference evidence="11" key="1">
    <citation type="journal article" date="2022" name="Int. J. Mol. Sci.">
        <title>Draft Genome of Tanacetum Coccineum: Genomic Comparison of Closely Related Tanacetum-Family Plants.</title>
        <authorList>
            <person name="Yamashiro T."/>
            <person name="Shiraishi A."/>
            <person name="Nakayama K."/>
            <person name="Satake H."/>
        </authorList>
    </citation>
    <scope>NUCLEOTIDE SEQUENCE</scope>
</reference>
<evidence type="ECO:0000256" key="1">
    <source>
        <dbReference type="ARBA" id="ARBA00022722"/>
    </source>
</evidence>
<feature type="compositionally biased region" description="Polar residues" evidence="10">
    <location>
        <begin position="529"/>
        <end position="546"/>
    </location>
</feature>
<proteinExistence type="predicted"/>
<keyword evidence="4" id="KW-0378">Hydrolase</keyword>
<keyword evidence="6" id="KW-0229">DNA integration</keyword>
<protein>
    <submittedName>
        <fullName evidence="11">Retrovirus-related pol polyprotein from transposon TNT 1-94</fullName>
    </submittedName>
</protein>
<keyword evidence="5" id="KW-0460">Magnesium</keyword>
<keyword evidence="7" id="KW-0695">RNA-directed DNA polymerase</keyword>
<evidence type="ECO:0000256" key="9">
    <source>
        <dbReference type="ARBA" id="ARBA00023172"/>
    </source>
</evidence>
<keyword evidence="2" id="KW-0479">Metal-binding</keyword>
<comment type="caution">
    <text evidence="11">The sequence shown here is derived from an EMBL/GenBank/DDBJ whole genome shotgun (WGS) entry which is preliminary data.</text>
</comment>
<keyword evidence="12" id="KW-1185">Reference proteome</keyword>
<feature type="region of interest" description="Disordered" evidence="10">
    <location>
        <begin position="846"/>
        <end position="886"/>
    </location>
</feature>
<accession>A0ABQ5F7Y2</accession>
<evidence type="ECO:0000313" key="11">
    <source>
        <dbReference type="EMBL" id="GJT59018.1"/>
    </source>
</evidence>
<organism evidence="11 12">
    <name type="scientific">Tanacetum coccineum</name>
    <dbReference type="NCBI Taxonomy" id="301880"/>
    <lineage>
        <taxon>Eukaryota</taxon>
        <taxon>Viridiplantae</taxon>
        <taxon>Streptophyta</taxon>
        <taxon>Embryophyta</taxon>
        <taxon>Tracheophyta</taxon>
        <taxon>Spermatophyta</taxon>
        <taxon>Magnoliopsida</taxon>
        <taxon>eudicotyledons</taxon>
        <taxon>Gunneridae</taxon>
        <taxon>Pentapetalae</taxon>
        <taxon>asterids</taxon>
        <taxon>campanulids</taxon>
        <taxon>Asterales</taxon>
        <taxon>Asteraceae</taxon>
        <taxon>Asteroideae</taxon>
        <taxon>Anthemideae</taxon>
        <taxon>Anthemidinae</taxon>
        <taxon>Tanacetum</taxon>
    </lineage>
</organism>
<sequence length="1961" mass="225595">MDYAKLLWEGLYYSLHHPTSSIPYPRFTKIIISHYMTSFPKISRRARDMYHNLQDDDIMKNIFNSGRHKDKVGMQIPDWMITEEMKHTEHYRMYAEVFGLDVPLTQSQPTESTQGTHRTPSAPRRSTRLTPPALVPTVDKADEMILQDTLQVSLAEHKSREEQEARENVELVNKHLASEEIEKMMEGSENVIDDSLPPRNDEPNIPGTRLEPRSDKESPEVEITNDEEVEITNVVIPVNVNEEEEEITDEVYELKRREKGKIVEESRSTPFPTPIRSPRIHTDLVSSDTEKLQELTVTDTKTTPSSRSPSTNLSKTNRLLSLFKAKPARFKRYKNFFQELQGRYTYLFEHLKARFLSRKSFDTLADHLQEVMVESLPTMVDTHIKEQVKKQVPEQVQDQVPVYVAEGLILERQKTKEEMERMIAKAILQERGNIQAKISSQIQKAIDNHIPSQVDASVRSYMSGHILHVHPVQSQTPSVPEQQYQLYLSMKADPQLQQQDIAIWLALQMKFESLQKNSEYEAYVFGESSSRQVNENEQGPSTLGNQEQEDDYDFWTESYASDDDEIPTKQMLQDIMEEVLLIIDEAKLKKMVDEMLRQRCTLGDEHQYHNDQMKNFLKSDIVWESRKEILVSPHPRKNTPLVQSCQRDPEAPPLSLINQDLLYLKKGSSGPEKIVLSLHKFPAIIFNDDDIGRTHFYYSCKMSNEWLCVDFQADYKNLNKNDIEDIVFADYDCSLELKFINRKLISLHQQCLSQELKSTNGSPSFELRAWYSMSRIARKEKRMMSIKDYKFCDCTVKQSTRRIKLQYDVKLVTYNENCTRDKLNIVADEAVHKELDDSLVRAATTASSLEAEHDSGNITKTQSKETPNKSSSLGTTSGGGPMCHKTMGIQLPKPGLRIYLNFPMIHCSQEKTKTTQQNEIASLKRRIKKLKQKKRSRNHGLKRLHKVGMYRRVVSSSDEEDLGEDASKQGMRINAIDADEDITLVSVQDDADNEVFDVDALNGEEVFVAEQEVATNEKDDDGEITLAQALIEMKSRKPKVKGVVIKDPGESTITKSSQLSLQQSQDRGKGIIIEEHAKIEANHELAQRLQVKEQEELSDAEKATLFQQLLEKRRKHFAAKRAEDQRNKPPTQAQQRKIMCTYLKSIEGKKLKDLKNKSFDSIQKMFDRAFKREKRKKEGGLEQESTKKQKVDEDKDTAELQSLLEVIPDEEEVAIDVVPLAIKSLSIVSWKIHKEGKKNYYQIMRADGKSQMYRIFSHMLKSFSREDLEDLYKLVKAKYESTRPVEDLDLLLWGDLKTMFEPHVEDTVWRNQQDYKVLEWKLYDSCGVHSLRMQHVYIYMLVEKRYPLTPSTIIDMLNKKLHVDYFSEMAYQLLKLLTKQLNTYASGGGLILYQAYGNLYAMTSYEKAQQSKPKLYVGDIIVQTNPIVIPDSEETLALAEESRSKMLLKHKDNMMLEKEKQNSVNSSEPTLSIRPTNVEVPKELPKVNMVNTSFKKLKHHLANSDVAVEQHRIESKTFAVKIMLAISHNFDESNANMLERFYTSVGNPVKEILLKLNLPNHRSILTNSKVRSKEQCDDLINQVNIKSVEISDLNASLQEKALAITALKDELRKLKGKALVDNDVSNHPSDPEMHQVNMEPITPKLLNKRSAHSAYIKHTQEEAAVLRDLVDHIKANYPLDSALESAYARAKSRSVKKNSKKKSLETTERCLPILDISGDLLVVQIVLWYLDSGCSKHMTEDRSRDSPTSSANSWAEAVATACYTQNRSMIRLRHGKTPYELLHNKPPDLSYLHVFGALCYPTNDNKNLYNTLCFQVIDDSTNRNPTPSVIPNDVEEDNHDIEVAHMGNDPYFGIQIPEVSSDQSSSSDIIHKIVPPTYKDALTQSYWIEAMQEELNDFKQLRVWELVPRLDKVMVITLKWIYKVKLEELGGILKNKARLVARGYRQEEGIDFEELLLRLQD</sequence>
<feature type="compositionally biased region" description="Basic and acidic residues" evidence="10">
    <location>
        <begin position="1173"/>
        <end position="1193"/>
    </location>
</feature>
<dbReference type="PANTHER" id="PTHR42648:SF11">
    <property type="entry name" value="TRANSPOSON TY4-P GAG-POL POLYPROTEIN"/>
    <property type="match status" value="1"/>
</dbReference>
<keyword evidence="8" id="KW-0239">DNA-directed DNA polymerase</keyword>
<feature type="region of interest" description="Disordered" evidence="10">
    <location>
        <begin position="105"/>
        <end position="132"/>
    </location>
</feature>
<feature type="compositionally biased region" description="Polar residues" evidence="10">
    <location>
        <begin position="105"/>
        <end position="119"/>
    </location>
</feature>